<sequence>MTAVPEAEHHLLYSTRADAPINVEDLTVYSSVQKMPSGHTQRVRAVRKAVAARDFKAVHAHSSFAGAYTRAAIRRGRARIVYTPHCYAFERRDLSRAARQVYHTLEHVLAMNTTVIAACSPRELRLSRWKAASPDVRLLPNIAPSGIEQFAGARSEFDSGSPLRLVAGGRASKQKDPNFYFACVKAARNAGLDVEATWIGGNDELAREAAEYGVTVTGWLAREENLKMVSAADLYVHTAAWEGFPVAVLESVAMGVPTLVRAIPAFEGTDVPRFTSPSAFVDELRKLKSEADLETLLEQGTRLLGHFNADAQRQALLEIYEIA</sequence>
<dbReference type="CDD" id="cd03801">
    <property type="entry name" value="GT4_PimA-like"/>
    <property type="match status" value="1"/>
</dbReference>
<keyword evidence="5" id="KW-1185">Reference proteome</keyword>
<proteinExistence type="predicted"/>
<evidence type="ECO:0000313" key="5">
    <source>
        <dbReference type="Proteomes" id="UP000545286"/>
    </source>
</evidence>
<accession>A0A7W4UPW3</accession>
<name>A0A7W4UPW3_9MICO</name>
<reference evidence="4 5" key="1">
    <citation type="submission" date="2020-08" db="EMBL/GenBank/DDBJ databases">
        <title>Sequencing the genomes of 1000 actinobacteria strains.</title>
        <authorList>
            <person name="Klenk H.-P."/>
        </authorList>
    </citation>
    <scope>NUCLEOTIDE SEQUENCE [LARGE SCALE GENOMIC DNA]</scope>
    <source>
        <strain evidence="4 5">DSM 20419</strain>
    </source>
</reference>
<comment type="caution">
    <text evidence="4">The sequence shown here is derived from an EMBL/GenBank/DDBJ whole genome shotgun (WGS) entry which is preliminary data.</text>
</comment>
<dbReference type="SUPFAM" id="SSF53756">
    <property type="entry name" value="UDP-Glycosyltransferase/glycogen phosphorylase"/>
    <property type="match status" value="1"/>
</dbReference>
<keyword evidence="2 4" id="KW-0808">Transferase</keyword>
<dbReference type="Pfam" id="PF13579">
    <property type="entry name" value="Glyco_trans_4_4"/>
    <property type="match status" value="1"/>
</dbReference>
<gene>
    <name evidence="4" type="ORF">FHX72_002596</name>
</gene>
<dbReference type="AlphaFoldDB" id="A0A7W4UPW3"/>
<keyword evidence="1" id="KW-0328">Glycosyltransferase</keyword>
<dbReference type="InterPro" id="IPR028098">
    <property type="entry name" value="Glyco_trans_4-like_N"/>
</dbReference>
<dbReference type="GO" id="GO:0016757">
    <property type="term" value="F:glycosyltransferase activity"/>
    <property type="evidence" value="ECO:0007669"/>
    <property type="project" value="UniProtKB-KW"/>
</dbReference>
<dbReference type="Gene3D" id="3.40.50.2000">
    <property type="entry name" value="Glycogen Phosphorylase B"/>
    <property type="match status" value="2"/>
</dbReference>
<feature type="domain" description="Glycosyltransferase subfamily 4-like N-terminal" evidence="3">
    <location>
        <begin position="21"/>
        <end position="141"/>
    </location>
</feature>
<dbReference type="Proteomes" id="UP000545286">
    <property type="component" value="Unassembled WGS sequence"/>
</dbReference>
<evidence type="ECO:0000256" key="2">
    <source>
        <dbReference type="ARBA" id="ARBA00022679"/>
    </source>
</evidence>
<protein>
    <submittedName>
        <fullName evidence="4">Glycosyltransferase involved in cell wall biosynthesis</fullName>
    </submittedName>
</protein>
<evidence type="ECO:0000259" key="3">
    <source>
        <dbReference type="Pfam" id="PF13579"/>
    </source>
</evidence>
<evidence type="ECO:0000313" key="4">
    <source>
        <dbReference type="EMBL" id="MBB2958450.1"/>
    </source>
</evidence>
<dbReference type="EMBL" id="JACHWJ010000004">
    <property type="protein sequence ID" value="MBB2958450.1"/>
    <property type="molecule type" value="Genomic_DNA"/>
</dbReference>
<dbReference type="PANTHER" id="PTHR12526">
    <property type="entry name" value="GLYCOSYLTRANSFERASE"/>
    <property type="match status" value="1"/>
</dbReference>
<dbReference type="Pfam" id="PF13692">
    <property type="entry name" value="Glyco_trans_1_4"/>
    <property type="match status" value="1"/>
</dbReference>
<organism evidence="4 5">
    <name type="scientific">Pseudoclavibacter helvolus</name>
    <dbReference type="NCBI Taxonomy" id="255205"/>
    <lineage>
        <taxon>Bacteria</taxon>
        <taxon>Bacillati</taxon>
        <taxon>Actinomycetota</taxon>
        <taxon>Actinomycetes</taxon>
        <taxon>Micrococcales</taxon>
        <taxon>Microbacteriaceae</taxon>
        <taxon>Pseudoclavibacter</taxon>
    </lineage>
</organism>
<evidence type="ECO:0000256" key="1">
    <source>
        <dbReference type="ARBA" id="ARBA00022676"/>
    </source>
</evidence>